<evidence type="ECO:0000313" key="2">
    <source>
        <dbReference type="EMBL" id="WKW15698.1"/>
    </source>
</evidence>
<dbReference type="EMBL" id="CP130612">
    <property type="protein sequence ID" value="WKW12791.1"/>
    <property type="molecule type" value="Genomic_DNA"/>
</dbReference>
<reference evidence="1" key="1">
    <citation type="submission" date="2023-07" db="EMBL/GenBank/DDBJ databases">
        <authorList>
            <person name="Haufschild T."/>
            <person name="Kallscheuer N."/>
            <person name="Hammer J."/>
            <person name="Kohn T."/>
            <person name="Kabuu M."/>
            <person name="Jogler M."/>
            <person name="Wohfarth N."/>
            <person name="Heuer A."/>
            <person name="Rohde M."/>
            <person name="van Teeseling M.C.F."/>
            <person name="Jogler C."/>
        </authorList>
    </citation>
    <scope>NUCLEOTIDE SEQUENCE</scope>
    <source>
        <strain evidence="1">Strain 138</strain>
        <strain evidence="2">Strain 318</strain>
    </source>
</reference>
<proteinExistence type="predicted"/>
<evidence type="ECO:0008006" key="4">
    <source>
        <dbReference type="Google" id="ProtNLM"/>
    </source>
</evidence>
<gene>
    <name evidence="1" type="ORF">Strain138_002101</name>
    <name evidence="2" type="ORF">Strain318_002100</name>
</gene>
<dbReference type="KEGG" id="pspc:Strain318_002100"/>
<dbReference type="AlphaFoldDB" id="A0AA49Q5G5"/>
<sequence length="261" mass="28240">MSEAGPSAPPGYTRLQVRDATVIARHDAVLGIQEALQETRTLHCWAATVPGAKAFQGRATAWGTTLPRGGPAVVVRHARHGGFFAAFTGDRFLWPGRAPWELEASERLRAAGVPTPAMVAYVLYPAGPGFCRCDVATARLPDGADFPQAWRDAAPTERESMLTATAALVRALGLVNAQHEDLNAKNVYLAREGRGYRAFALDVDRVRFLSAGDGRATALNLSRLLRSLRKHRERHGLAIGDAEFAQLERRALGRAADEAQP</sequence>
<evidence type="ECO:0000313" key="3">
    <source>
        <dbReference type="Proteomes" id="UP001229955"/>
    </source>
</evidence>
<accession>A0AA49Q5G5</accession>
<dbReference type="EMBL" id="CP130613">
    <property type="protein sequence ID" value="WKW15698.1"/>
    <property type="molecule type" value="Genomic_DNA"/>
</dbReference>
<evidence type="ECO:0000313" key="1">
    <source>
        <dbReference type="EMBL" id="WKW12791.1"/>
    </source>
</evidence>
<organism evidence="1">
    <name type="scientific">Pseudogemmatithrix spongiicola</name>
    <dbReference type="NCBI Taxonomy" id="3062599"/>
    <lineage>
        <taxon>Bacteria</taxon>
        <taxon>Pseudomonadati</taxon>
        <taxon>Gemmatimonadota</taxon>
        <taxon>Gemmatimonadia</taxon>
        <taxon>Gemmatimonadales</taxon>
        <taxon>Gemmatimonadaceae</taxon>
        <taxon>Pseudogemmatithrix</taxon>
    </lineage>
</organism>
<dbReference type="RefSeq" id="WP_367885667.1">
    <property type="nucleotide sequence ID" value="NZ_CP130612.1"/>
</dbReference>
<accession>A0AA49K1I8</accession>
<dbReference type="Proteomes" id="UP001229955">
    <property type="component" value="Chromosome"/>
</dbReference>
<protein>
    <recommendedName>
        <fullName evidence="4">3-deoxy-D-manno-octulosonic-acid kinase</fullName>
    </recommendedName>
</protein>
<dbReference type="Pfam" id="PF06293">
    <property type="entry name" value="Kdo"/>
    <property type="match status" value="1"/>
</dbReference>
<name>A0AA49Q5G5_9BACT</name>
<keyword evidence="3" id="KW-1185">Reference proteome</keyword>